<evidence type="ECO:0000313" key="2">
    <source>
        <dbReference type="Proteomes" id="UP000177043"/>
    </source>
</evidence>
<dbReference type="Proteomes" id="UP000177043">
    <property type="component" value="Unassembled WGS sequence"/>
</dbReference>
<name>A0A1G2QFB1_9BACT</name>
<gene>
    <name evidence="1" type="ORF">A2571_03470</name>
</gene>
<evidence type="ECO:0008006" key="3">
    <source>
        <dbReference type="Google" id="ProtNLM"/>
    </source>
</evidence>
<dbReference type="EMBL" id="MHTJ01000001">
    <property type="protein sequence ID" value="OHA59068.1"/>
    <property type="molecule type" value="Genomic_DNA"/>
</dbReference>
<comment type="caution">
    <text evidence="1">The sequence shown here is derived from an EMBL/GenBank/DDBJ whole genome shotgun (WGS) entry which is preliminary data.</text>
</comment>
<dbReference type="AlphaFoldDB" id="A0A1G2QFB1"/>
<evidence type="ECO:0000313" key="1">
    <source>
        <dbReference type="EMBL" id="OHA59068.1"/>
    </source>
</evidence>
<reference evidence="1 2" key="1">
    <citation type="journal article" date="2016" name="Nat. Commun.">
        <title>Thousands of microbial genomes shed light on interconnected biogeochemical processes in an aquifer system.</title>
        <authorList>
            <person name="Anantharaman K."/>
            <person name="Brown C.T."/>
            <person name="Hug L.A."/>
            <person name="Sharon I."/>
            <person name="Castelle C.J."/>
            <person name="Probst A.J."/>
            <person name="Thomas B.C."/>
            <person name="Singh A."/>
            <person name="Wilkins M.J."/>
            <person name="Karaoz U."/>
            <person name="Brodie E.L."/>
            <person name="Williams K.H."/>
            <person name="Hubbard S.S."/>
            <person name="Banfield J.F."/>
        </authorList>
    </citation>
    <scope>NUCLEOTIDE SEQUENCE [LARGE SCALE GENOMIC DNA]</scope>
</reference>
<accession>A0A1G2QFB1</accession>
<protein>
    <recommendedName>
        <fullName evidence="3">Homing endonuclease LAGLIDADG domain-containing protein</fullName>
    </recommendedName>
</protein>
<dbReference type="InterPro" id="IPR027434">
    <property type="entry name" value="Homing_endonucl"/>
</dbReference>
<sequence length="121" mass="13780">MATICFYQDTRHAKTLEWIRDLFGIGYLSKRNDGMSELRINGYQQVGDILKLLLPYIKFKKIQAEALAQACDILSKGTLGTLKNKQLKLLIDLVLIIQKENYATKSKKTKDDLYSILGLTP</sequence>
<organism evidence="1 2">
    <name type="scientific">Candidatus Vogelbacteria bacterium RIFOXYD1_FULL_44_32</name>
    <dbReference type="NCBI Taxonomy" id="1802438"/>
    <lineage>
        <taxon>Bacteria</taxon>
        <taxon>Candidatus Vogeliibacteriota</taxon>
    </lineage>
</organism>
<dbReference type="Gene3D" id="3.10.28.10">
    <property type="entry name" value="Homing endonucleases"/>
    <property type="match status" value="1"/>
</dbReference>
<proteinExistence type="predicted"/>
<dbReference type="SUPFAM" id="SSF55608">
    <property type="entry name" value="Homing endonucleases"/>
    <property type="match status" value="1"/>
</dbReference>